<evidence type="ECO:0000313" key="3">
    <source>
        <dbReference type="EMBL" id="TGD71263.1"/>
    </source>
</evidence>
<accession>A0A4Z0LV45</accession>
<sequence>MPFTCEEISAQRADDVPFSYADTQMLLYNLSVGMGRDPYDENELPYVFEHPALKVVPTAATVLGGGGAAILGAVDIDWTMVLHGEQRLTCHRPLPAAAELIGSTYISEVVDKGPEKGAIVTLEVDVRLAGGEPLYTMQNVIFMRGNGGCGGLATSAATPHTLPEREPDMVHVSETRQDQALLYRLNGDRNPLHAEPAFAARAGFPKPILHGLCSYGIACRALLASVCDYDPARIRRFDVRFTSPVFPGETIHTDIWVDGDAVSFRCRVPARDIVSINNGYCELNPA</sequence>
<comment type="caution">
    <text evidence="3">The sequence shown here is derived from an EMBL/GenBank/DDBJ whole genome shotgun (WGS) entry which is preliminary data.</text>
</comment>
<dbReference type="InterPro" id="IPR002539">
    <property type="entry name" value="MaoC-like_dom"/>
</dbReference>
<dbReference type="SUPFAM" id="SSF54637">
    <property type="entry name" value="Thioesterase/thiol ester dehydrase-isomerase"/>
    <property type="match status" value="2"/>
</dbReference>
<evidence type="ECO:0000259" key="1">
    <source>
        <dbReference type="Pfam" id="PF01575"/>
    </source>
</evidence>
<protein>
    <submittedName>
        <fullName evidence="3">MaoC family dehydratase</fullName>
    </submittedName>
</protein>
<dbReference type="OrthoDB" id="9774179at2"/>
<reference evidence="3 4" key="1">
    <citation type="submission" date="2019-04" db="EMBL/GenBank/DDBJ databases">
        <title>Taxonomy of novel Haliea sp. from mangrove soil of West Coast of India.</title>
        <authorList>
            <person name="Verma A."/>
            <person name="Kumar P."/>
            <person name="Krishnamurthi S."/>
        </authorList>
    </citation>
    <scope>NUCLEOTIDE SEQUENCE [LARGE SCALE GENOMIC DNA]</scope>
    <source>
        <strain evidence="3 4">SAOS-164</strain>
    </source>
</reference>
<dbReference type="RefSeq" id="WP_135446156.1">
    <property type="nucleotide sequence ID" value="NZ_SRLE01000014.1"/>
</dbReference>
<name>A0A4Z0LV45_9GAMM</name>
<dbReference type="GO" id="GO:0003857">
    <property type="term" value="F:(3S)-3-hydroxyacyl-CoA dehydrogenase (NAD+) activity"/>
    <property type="evidence" value="ECO:0007669"/>
    <property type="project" value="TreeGrafter"/>
</dbReference>
<proteinExistence type="predicted"/>
<evidence type="ECO:0000313" key="4">
    <source>
        <dbReference type="Proteomes" id="UP000298050"/>
    </source>
</evidence>
<dbReference type="Gene3D" id="3.10.129.10">
    <property type="entry name" value="Hotdog Thioesterase"/>
    <property type="match status" value="1"/>
</dbReference>
<dbReference type="CDD" id="cd03448">
    <property type="entry name" value="HDE_HSD"/>
    <property type="match status" value="1"/>
</dbReference>
<dbReference type="InterPro" id="IPR054357">
    <property type="entry name" value="MFE-2_N"/>
</dbReference>
<feature type="domain" description="Peroxisomal multifunctional enzyme type 2-like N-terminal" evidence="2">
    <location>
        <begin position="18"/>
        <end position="145"/>
    </location>
</feature>
<dbReference type="EMBL" id="SRLE01000014">
    <property type="protein sequence ID" value="TGD71263.1"/>
    <property type="molecule type" value="Genomic_DNA"/>
</dbReference>
<gene>
    <name evidence="3" type="ORF">E4634_18490</name>
</gene>
<dbReference type="GO" id="GO:0004300">
    <property type="term" value="F:enoyl-CoA hydratase activity"/>
    <property type="evidence" value="ECO:0007669"/>
    <property type="project" value="TreeGrafter"/>
</dbReference>
<feature type="domain" description="MaoC-like" evidence="1">
    <location>
        <begin position="162"/>
        <end position="266"/>
    </location>
</feature>
<organism evidence="3 4">
    <name type="scientific">Mangrovimicrobium sediminis</name>
    <dbReference type="NCBI Taxonomy" id="2562682"/>
    <lineage>
        <taxon>Bacteria</taxon>
        <taxon>Pseudomonadati</taxon>
        <taxon>Pseudomonadota</taxon>
        <taxon>Gammaproteobacteria</taxon>
        <taxon>Cellvibrionales</taxon>
        <taxon>Halieaceae</taxon>
        <taxon>Mangrovimicrobium</taxon>
    </lineage>
</organism>
<keyword evidence="4" id="KW-1185">Reference proteome</keyword>
<dbReference type="InterPro" id="IPR029069">
    <property type="entry name" value="HotDog_dom_sf"/>
</dbReference>
<dbReference type="GO" id="GO:0006635">
    <property type="term" value="P:fatty acid beta-oxidation"/>
    <property type="evidence" value="ECO:0007669"/>
    <property type="project" value="TreeGrafter"/>
</dbReference>
<dbReference type="Pfam" id="PF01575">
    <property type="entry name" value="MaoC_dehydratas"/>
    <property type="match status" value="1"/>
</dbReference>
<dbReference type="Pfam" id="PF22622">
    <property type="entry name" value="MFE-2_hydrat-2_N"/>
    <property type="match status" value="1"/>
</dbReference>
<dbReference type="PANTHER" id="PTHR13078:SF56">
    <property type="entry name" value="PEROXISOMAL MULTIFUNCTIONAL ENZYME TYPE 2"/>
    <property type="match status" value="1"/>
</dbReference>
<dbReference type="Proteomes" id="UP000298050">
    <property type="component" value="Unassembled WGS sequence"/>
</dbReference>
<dbReference type="PANTHER" id="PTHR13078">
    <property type="entry name" value="PEROXISOMAL MULTIFUNCTIONAL ENZYME TYPE 2-RELATED"/>
    <property type="match status" value="1"/>
</dbReference>
<dbReference type="GO" id="GO:0044594">
    <property type="term" value="F:17-beta-hydroxysteroid dehydrogenase (NAD+) activity"/>
    <property type="evidence" value="ECO:0007669"/>
    <property type="project" value="TreeGrafter"/>
</dbReference>
<evidence type="ECO:0000259" key="2">
    <source>
        <dbReference type="Pfam" id="PF22622"/>
    </source>
</evidence>
<dbReference type="AlphaFoldDB" id="A0A4Z0LV45"/>